<dbReference type="EMBL" id="CVQI01030114">
    <property type="protein sequence ID" value="CRK37425.1"/>
    <property type="molecule type" value="Genomic_DNA"/>
</dbReference>
<evidence type="ECO:0000256" key="2">
    <source>
        <dbReference type="ARBA" id="ARBA00023026"/>
    </source>
</evidence>
<evidence type="ECO:0000313" key="3">
    <source>
        <dbReference type="EMBL" id="CRK37425.1"/>
    </source>
</evidence>
<dbReference type="InterPro" id="IPR053214">
    <property type="entry name" value="LysM12-like"/>
</dbReference>
<gene>
    <name evidence="3" type="ORF">BN1723_018640</name>
</gene>
<sequence length="133" mass="14105">MSPKTKDSRKLIYRLANMAGTSDWAIDLGVDVGRANAEKALDDWPELDLSSNCPLDSSYDTLDALDAAGVPTNKLMVGVSSYGRSFKMAQMGCEGPNCFFLGGRNQSPAKAGTCTGTPGYIADAEMMQIALNA</sequence>
<feature type="non-terminal residue" evidence="3">
    <location>
        <position position="133"/>
    </location>
</feature>
<evidence type="ECO:0000313" key="4">
    <source>
        <dbReference type="Proteomes" id="UP000045706"/>
    </source>
</evidence>
<dbReference type="SUPFAM" id="SSF51445">
    <property type="entry name" value="(Trans)glycosidases"/>
    <property type="match status" value="1"/>
</dbReference>
<dbReference type="InterPro" id="IPR017853">
    <property type="entry name" value="GH"/>
</dbReference>
<dbReference type="GO" id="GO:0008061">
    <property type="term" value="F:chitin binding"/>
    <property type="evidence" value="ECO:0007669"/>
    <property type="project" value="UniProtKB-KW"/>
</dbReference>
<keyword evidence="2" id="KW-0843">Virulence</keyword>
<protein>
    <recommendedName>
        <fullName evidence="5">Chitinase</fullName>
    </recommendedName>
</protein>
<dbReference type="PANTHER" id="PTHR47700:SF2">
    <property type="entry name" value="CHITINASE"/>
    <property type="match status" value="1"/>
</dbReference>
<accession>A0A0G4MTW4</accession>
<organism evidence="3 4">
    <name type="scientific">Verticillium longisporum</name>
    <name type="common">Verticillium dahliae var. longisporum</name>
    <dbReference type="NCBI Taxonomy" id="100787"/>
    <lineage>
        <taxon>Eukaryota</taxon>
        <taxon>Fungi</taxon>
        <taxon>Dikarya</taxon>
        <taxon>Ascomycota</taxon>
        <taxon>Pezizomycotina</taxon>
        <taxon>Sordariomycetes</taxon>
        <taxon>Hypocreomycetidae</taxon>
        <taxon>Glomerellales</taxon>
        <taxon>Plectosphaerellaceae</taxon>
        <taxon>Verticillium</taxon>
    </lineage>
</organism>
<dbReference type="SUPFAM" id="SSF54556">
    <property type="entry name" value="Chitinase insertion domain"/>
    <property type="match status" value="1"/>
</dbReference>
<reference evidence="4" key="1">
    <citation type="submission" date="2015-05" db="EMBL/GenBank/DDBJ databases">
        <authorList>
            <person name="Fogelqvist Johan"/>
        </authorList>
    </citation>
    <scope>NUCLEOTIDE SEQUENCE [LARGE SCALE GENOMIC DNA]</scope>
</reference>
<dbReference type="Proteomes" id="UP000045706">
    <property type="component" value="Unassembled WGS sequence"/>
</dbReference>
<keyword evidence="1" id="KW-0147">Chitin-binding</keyword>
<name>A0A0G4MTW4_VERLO</name>
<dbReference type="AlphaFoldDB" id="A0A0G4MTW4"/>
<evidence type="ECO:0000256" key="1">
    <source>
        <dbReference type="ARBA" id="ARBA00022669"/>
    </source>
</evidence>
<evidence type="ECO:0008006" key="5">
    <source>
        <dbReference type="Google" id="ProtNLM"/>
    </source>
</evidence>
<dbReference type="InterPro" id="IPR029070">
    <property type="entry name" value="Chitinase_insertion_sf"/>
</dbReference>
<proteinExistence type="predicted"/>
<dbReference type="PANTHER" id="PTHR47700">
    <property type="entry name" value="V CHITINASE, PUTATIVE (AFU_ORTHOLOGUE AFUA_6G13720)-RELATED"/>
    <property type="match status" value="1"/>
</dbReference>
<dbReference type="Gene3D" id="3.20.20.80">
    <property type="entry name" value="Glycosidases"/>
    <property type="match status" value="1"/>
</dbReference>